<dbReference type="OrthoDB" id="9816387at2"/>
<dbReference type="eggNOG" id="COG5343">
    <property type="taxonomic scope" value="Bacteria"/>
</dbReference>
<dbReference type="Pfam" id="PF10099">
    <property type="entry name" value="RskA_C"/>
    <property type="match status" value="1"/>
</dbReference>
<dbReference type="GO" id="GO:0005886">
    <property type="term" value="C:plasma membrane"/>
    <property type="evidence" value="ECO:0007669"/>
    <property type="project" value="InterPro"/>
</dbReference>
<dbReference type="STRING" id="1449350.OCH239_14295"/>
<dbReference type="EMBL" id="JALZ01000004">
    <property type="protein sequence ID" value="ETX15610.1"/>
    <property type="molecule type" value="Genomic_DNA"/>
</dbReference>
<keyword evidence="2" id="KW-1133">Transmembrane helix</keyword>
<dbReference type="PANTHER" id="PTHR37461">
    <property type="entry name" value="ANTI-SIGMA-K FACTOR RSKA"/>
    <property type="match status" value="1"/>
</dbReference>
<keyword evidence="2" id="KW-0812">Transmembrane</keyword>
<proteinExistence type="predicted"/>
<dbReference type="PATRIC" id="fig|1449350.3.peg.1188"/>
<feature type="transmembrane region" description="Helical" evidence="2">
    <location>
        <begin position="95"/>
        <end position="114"/>
    </location>
</feature>
<dbReference type="InterPro" id="IPR018764">
    <property type="entry name" value="RskA_C"/>
</dbReference>
<evidence type="ECO:0000313" key="4">
    <source>
        <dbReference type="EMBL" id="ETX15610.1"/>
    </source>
</evidence>
<evidence type="ECO:0000256" key="2">
    <source>
        <dbReference type="SAM" id="Phobius"/>
    </source>
</evidence>
<feature type="region of interest" description="Disordered" evidence="1">
    <location>
        <begin position="213"/>
        <end position="236"/>
    </location>
</feature>
<dbReference type="PANTHER" id="PTHR37461:SF1">
    <property type="entry name" value="ANTI-SIGMA-K FACTOR RSKA"/>
    <property type="match status" value="1"/>
</dbReference>
<name>X7EI97_9RHOB</name>
<evidence type="ECO:0000259" key="3">
    <source>
        <dbReference type="Pfam" id="PF10099"/>
    </source>
</evidence>
<comment type="caution">
    <text evidence="4">The sequence shown here is derived from an EMBL/GenBank/DDBJ whole genome shotgun (WGS) entry which is preliminary data.</text>
</comment>
<dbReference type="InterPro" id="IPR051474">
    <property type="entry name" value="Anti-sigma-K/W_factor"/>
</dbReference>
<keyword evidence="2" id="KW-0472">Membrane</keyword>
<evidence type="ECO:0000256" key="1">
    <source>
        <dbReference type="SAM" id="MobiDB-lite"/>
    </source>
</evidence>
<dbReference type="AlphaFoldDB" id="X7EI97"/>
<feature type="domain" description="Anti-sigma K factor RskA C-terminal" evidence="3">
    <location>
        <begin position="103"/>
        <end position="227"/>
    </location>
</feature>
<accession>X7EI97</accession>
<organism evidence="4 5">
    <name type="scientific">Roseivivax halodurans JCM 10272</name>
    <dbReference type="NCBI Taxonomy" id="1449350"/>
    <lineage>
        <taxon>Bacteria</taxon>
        <taxon>Pseudomonadati</taxon>
        <taxon>Pseudomonadota</taxon>
        <taxon>Alphaproteobacteria</taxon>
        <taxon>Rhodobacterales</taxon>
        <taxon>Roseobacteraceae</taxon>
        <taxon>Roseivivax</taxon>
    </lineage>
</organism>
<reference evidence="4 5" key="1">
    <citation type="submission" date="2014-01" db="EMBL/GenBank/DDBJ databases">
        <title>Roseivivax halodurans JCM 10272 Genome Sequencing.</title>
        <authorList>
            <person name="Lai Q."/>
            <person name="Li G."/>
            <person name="Shao Z."/>
        </authorList>
    </citation>
    <scope>NUCLEOTIDE SEQUENCE [LARGE SCALE GENOMIC DNA]</scope>
    <source>
        <strain evidence="4 5">JCM 10272</strain>
    </source>
</reference>
<dbReference type="Proteomes" id="UP000022447">
    <property type="component" value="Unassembled WGS sequence"/>
</dbReference>
<protein>
    <recommendedName>
        <fullName evidence="3">Anti-sigma K factor RskA C-terminal domain-containing protein</fullName>
    </recommendedName>
</protein>
<dbReference type="GO" id="GO:0016989">
    <property type="term" value="F:sigma factor antagonist activity"/>
    <property type="evidence" value="ECO:0007669"/>
    <property type="project" value="TreeGrafter"/>
</dbReference>
<sequence>MSDVGSSDDLPNGSDAALAAEYVLGLMSEAEIEAFEARLLKDERLLLQVVTWTEHLSRIADTVPEAAPPPSAKRRIEAAAFGGTAARTGRTIWRFLVPLGFGGAAVAGLAWALLTFDLLGPGTSEPELVADIAVEDRALALHAGWFADSAELLVIREAGEVPQGSDLELWVIRGEDAPVSLGLVPRQEDRIRYTLPPGLSGLLPGATLAVSLEPQGGSPSGAPTGPVLGTAPITEY</sequence>
<dbReference type="GO" id="GO:0006417">
    <property type="term" value="P:regulation of translation"/>
    <property type="evidence" value="ECO:0007669"/>
    <property type="project" value="TreeGrafter"/>
</dbReference>
<evidence type="ECO:0000313" key="5">
    <source>
        <dbReference type="Proteomes" id="UP000022447"/>
    </source>
</evidence>
<keyword evidence="5" id="KW-1185">Reference proteome</keyword>
<dbReference type="RefSeq" id="WP_037259804.1">
    <property type="nucleotide sequence ID" value="NZ_JALZ01000004.1"/>
</dbReference>
<gene>
    <name evidence="4" type="ORF">OCH239_14295</name>
</gene>